<keyword evidence="4" id="KW-0804">Transcription</keyword>
<comment type="similarity">
    <text evidence="1">Belongs to the LysR transcriptional regulatory family.</text>
</comment>
<dbReference type="Proteomes" id="UP000298551">
    <property type="component" value="Chromosome"/>
</dbReference>
<dbReference type="Gene3D" id="1.10.10.10">
    <property type="entry name" value="Winged helix-like DNA-binding domain superfamily/Winged helix DNA-binding domain"/>
    <property type="match status" value="1"/>
</dbReference>
<dbReference type="Pfam" id="PF00126">
    <property type="entry name" value="HTH_1"/>
    <property type="match status" value="1"/>
</dbReference>
<dbReference type="InterPro" id="IPR050389">
    <property type="entry name" value="LysR-type_TF"/>
</dbReference>
<dbReference type="PANTHER" id="PTHR30118:SF6">
    <property type="entry name" value="HTH-TYPE TRANSCRIPTIONAL REGULATOR LEUO"/>
    <property type="match status" value="1"/>
</dbReference>
<dbReference type="GO" id="GO:0003677">
    <property type="term" value="F:DNA binding"/>
    <property type="evidence" value="ECO:0007669"/>
    <property type="project" value="UniProtKB-KW"/>
</dbReference>
<dbReference type="SUPFAM" id="SSF46785">
    <property type="entry name" value="Winged helix' DNA-binding domain"/>
    <property type="match status" value="1"/>
</dbReference>
<sequence length="307" mass="33735">MANLDLNLNLLATLDVLLSEGSVNRTAARFGVSQAAISVQLAKLRSHFGDDIFVPRGRRLVATPFAETLREPVRELIEQAQRVIGLRQGFDPATTGRDFHIHAGDIDSILLLSHVVRGLHEVAPNIRLFIHGSVAAASMIDFFIRPVGLHTPEYASCVLYTDHYCVLADAEHPALAGSVSHSDYFAANHIVRHAGHTGAPSFEAATMARLGNVRKVAQVVDHYGSIPPMLVGTRYLTTVPSYFARQMAKSFPLKFVELPFEFPGQTILLQWHPHLAGDMAANWLRTFIVESASELYGCEQAGKLFSE</sequence>
<dbReference type="InterPro" id="IPR037402">
    <property type="entry name" value="YidZ_PBP2"/>
</dbReference>
<dbReference type="InterPro" id="IPR005119">
    <property type="entry name" value="LysR_subst-bd"/>
</dbReference>
<evidence type="ECO:0000313" key="6">
    <source>
        <dbReference type="EMBL" id="QCI11855.1"/>
    </source>
</evidence>
<protein>
    <submittedName>
        <fullName evidence="6">LysR family transcriptional regulator</fullName>
    </submittedName>
</protein>
<evidence type="ECO:0000256" key="1">
    <source>
        <dbReference type="ARBA" id="ARBA00009437"/>
    </source>
</evidence>
<dbReference type="CDD" id="cd08417">
    <property type="entry name" value="PBP2_Nitroaromatics_like"/>
    <property type="match status" value="1"/>
</dbReference>
<evidence type="ECO:0000256" key="3">
    <source>
        <dbReference type="ARBA" id="ARBA00023125"/>
    </source>
</evidence>
<evidence type="ECO:0000256" key="2">
    <source>
        <dbReference type="ARBA" id="ARBA00023015"/>
    </source>
</evidence>
<dbReference type="RefSeq" id="WP_136914019.1">
    <property type="nucleotide sequence ID" value="NZ_CP039371.1"/>
</dbReference>
<dbReference type="PANTHER" id="PTHR30118">
    <property type="entry name" value="HTH-TYPE TRANSCRIPTIONAL REGULATOR LEUO-RELATED"/>
    <property type="match status" value="1"/>
</dbReference>
<dbReference type="Gene3D" id="3.40.190.10">
    <property type="entry name" value="Periplasmic binding protein-like II"/>
    <property type="match status" value="2"/>
</dbReference>
<dbReference type="InterPro" id="IPR036388">
    <property type="entry name" value="WH-like_DNA-bd_sf"/>
</dbReference>
<evidence type="ECO:0000256" key="4">
    <source>
        <dbReference type="ARBA" id="ARBA00023163"/>
    </source>
</evidence>
<dbReference type="SUPFAM" id="SSF53850">
    <property type="entry name" value="Periplasmic binding protein-like II"/>
    <property type="match status" value="1"/>
</dbReference>
<gene>
    <name evidence="6" type="ORF">E6B08_11000</name>
</gene>
<dbReference type="InterPro" id="IPR000847">
    <property type="entry name" value="LysR_HTH_N"/>
</dbReference>
<organism evidence="6 7">
    <name type="scientific">Pseudomonas putida</name>
    <name type="common">Arthrobacter siderocapsulatus</name>
    <dbReference type="NCBI Taxonomy" id="303"/>
    <lineage>
        <taxon>Bacteria</taxon>
        <taxon>Pseudomonadati</taxon>
        <taxon>Pseudomonadota</taxon>
        <taxon>Gammaproteobacteria</taxon>
        <taxon>Pseudomonadales</taxon>
        <taxon>Pseudomonadaceae</taxon>
        <taxon>Pseudomonas</taxon>
    </lineage>
</organism>
<evidence type="ECO:0000259" key="5">
    <source>
        <dbReference type="PROSITE" id="PS50931"/>
    </source>
</evidence>
<accession>A0A4D6XGB1</accession>
<dbReference type="GO" id="GO:0003700">
    <property type="term" value="F:DNA-binding transcription factor activity"/>
    <property type="evidence" value="ECO:0007669"/>
    <property type="project" value="InterPro"/>
</dbReference>
<dbReference type="PROSITE" id="PS50931">
    <property type="entry name" value="HTH_LYSR"/>
    <property type="match status" value="1"/>
</dbReference>
<evidence type="ECO:0000313" key="7">
    <source>
        <dbReference type="Proteomes" id="UP000298551"/>
    </source>
</evidence>
<proteinExistence type="inferred from homology"/>
<dbReference type="InterPro" id="IPR036390">
    <property type="entry name" value="WH_DNA-bd_sf"/>
</dbReference>
<feature type="domain" description="HTH lysR-type" evidence="5">
    <location>
        <begin position="6"/>
        <end position="63"/>
    </location>
</feature>
<dbReference type="OrthoDB" id="8720143at2"/>
<reference evidence="7" key="1">
    <citation type="submission" date="2019-04" db="EMBL/GenBank/DDBJ databases">
        <title>Genome sequence of Pseudomonas putida 1290, an auxin catabolizing strain.</title>
        <authorList>
            <person name="Laird T.S."/>
            <person name="Leveau J.H.J."/>
        </authorList>
    </citation>
    <scope>NUCLEOTIDE SEQUENCE [LARGE SCALE GENOMIC DNA]</scope>
    <source>
        <strain evidence="7">1290</strain>
    </source>
</reference>
<dbReference type="Pfam" id="PF03466">
    <property type="entry name" value="LysR_substrate"/>
    <property type="match status" value="1"/>
</dbReference>
<dbReference type="AlphaFoldDB" id="A0A4D6XGB1"/>
<dbReference type="EMBL" id="CP039371">
    <property type="protein sequence ID" value="QCI11855.1"/>
    <property type="molecule type" value="Genomic_DNA"/>
</dbReference>
<name>A0A4D6XGB1_PSEPU</name>
<keyword evidence="3" id="KW-0238">DNA-binding</keyword>
<keyword evidence="2" id="KW-0805">Transcription regulation</keyword>